<dbReference type="PANTHER" id="PTHR48090:SF7">
    <property type="entry name" value="RFBJ PROTEIN"/>
    <property type="match status" value="1"/>
</dbReference>
<name>A0A3N0IZQ3_9ACTN</name>
<reference evidence="6" key="2">
    <citation type="submission" date="2018-05" db="EMBL/GenBank/DDBJ databases">
        <title>Genome Sequencing of selected type strains of the family Eggerthellaceae.</title>
        <authorList>
            <person name="Danylec N."/>
            <person name="Stoll D.A."/>
            <person name="Doetsch A."/>
            <person name="Huch M."/>
        </authorList>
    </citation>
    <scope>NUCLEOTIDE SEQUENCE [LARGE SCALE GENOMIC DNA]</scope>
    <source>
        <strain evidence="6">DSM 16107</strain>
    </source>
</reference>
<comment type="caution">
    <text evidence="4">The sequence shown here is derived from an EMBL/GenBank/DDBJ whole genome shotgun (WGS) entry which is preliminary data.</text>
</comment>
<dbReference type="Proteomes" id="UP000270112">
    <property type="component" value="Unassembled WGS sequence"/>
</dbReference>
<dbReference type="CDD" id="cd04179">
    <property type="entry name" value="DPM_DPG-synthase_like"/>
    <property type="match status" value="1"/>
</dbReference>
<dbReference type="EMBL" id="QICC01000012">
    <property type="protein sequence ID" value="RNM42478.1"/>
    <property type="molecule type" value="Genomic_DNA"/>
</dbReference>
<reference evidence="4" key="3">
    <citation type="journal article" date="2019" name="Microbiol. Resour. Announc.">
        <title>Draft Genome Sequences of Type Strains of Gordonibacter faecihominis, Paraeggerthella hongkongensis, Parvibacter caecicola,Slackia equolifaciens, Slackia faecicanis, and Slackia isoflavoniconvertens.</title>
        <authorList>
            <person name="Danylec N."/>
            <person name="Stoll D.A."/>
            <person name="Dotsch A."/>
            <person name="Huch M."/>
        </authorList>
    </citation>
    <scope>NUCLEOTIDE SEQUENCE</scope>
    <source>
        <strain evidence="4">DSM 16107</strain>
    </source>
</reference>
<evidence type="ECO:0000313" key="6">
    <source>
        <dbReference type="Proteomes" id="UP000270112"/>
    </source>
</evidence>
<dbReference type="InterPro" id="IPR001173">
    <property type="entry name" value="Glyco_trans_2-like"/>
</dbReference>
<gene>
    <name evidence="3" type="ORF">C1876_04395</name>
    <name evidence="4" type="ORF">DMP09_04840</name>
</gene>
<reference evidence="3 5" key="1">
    <citation type="journal article" date="2018" name="Elife">
        <title>Discovery and characterization of a prevalent human gut bacterial enzyme sufficient for the inactivation of a family of plant toxins.</title>
        <authorList>
            <person name="Koppel N."/>
            <person name="Bisanz J.E."/>
            <person name="Pandelia M.E."/>
            <person name="Turnbaugh P.J."/>
            <person name="Balskus E.P."/>
        </authorList>
    </citation>
    <scope>NUCLEOTIDE SEQUENCE [LARGE SCALE GENOMIC DNA]</scope>
    <source>
        <strain evidence="3 5">DSM 16107</strain>
    </source>
</reference>
<dbReference type="SUPFAM" id="SSF53448">
    <property type="entry name" value="Nucleotide-diphospho-sugar transferases"/>
    <property type="match status" value="1"/>
</dbReference>
<dbReference type="InterPro" id="IPR029044">
    <property type="entry name" value="Nucleotide-diphossugar_trans"/>
</dbReference>
<organism evidence="4 6">
    <name type="scientific">Eggerthella sinensis</name>
    <dbReference type="NCBI Taxonomy" id="242230"/>
    <lineage>
        <taxon>Bacteria</taxon>
        <taxon>Bacillati</taxon>
        <taxon>Actinomycetota</taxon>
        <taxon>Coriobacteriia</taxon>
        <taxon>Eggerthellales</taxon>
        <taxon>Eggerthellaceae</taxon>
        <taxon>Eggerthella</taxon>
    </lineage>
</organism>
<dbReference type="InterPro" id="IPR050256">
    <property type="entry name" value="Glycosyltransferase_2"/>
</dbReference>
<comment type="similarity">
    <text evidence="1">Belongs to the glycosyltransferase 2 family.</text>
</comment>
<evidence type="ECO:0000313" key="5">
    <source>
        <dbReference type="Proteomes" id="UP000253817"/>
    </source>
</evidence>
<dbReference type="Proteomes" id="UP000253817">
    <property type="component" value="Unassembled WGS sequence"/>
</dbReference>
<keyword evidence="5" id="KW-1185">Reference proteome</keyword>
<protein>
    <submittedName>
        <fullName evidence="4">Glycosyl transferase family 2</fullName>
    </submittedName>
</protein>
<feature type="domain" description="Glycosyltransferase 2-like" evidence="2">
    <location>
        <begin position="6"/>
        <end position="159"/>
    </location>
</feature>
<sequence>MERTLIVIPAYNEESSLLGTLDELLSTIPTCHYLVVNDGSRDGTEAICREQGFNHISLPVNVGLSGAFQAGIKFAYENGYDFVLQFDADGQHDPRFIPSILQQAADHDIVIGSRFVTEKKPFSLRMVGSALITTAIRMTSGVHLKDPTSGMRLFGKKSMRAFANDSNCGPEPDTLAYFIKKKEASVVEVPVTMRDRMAGTSYLNAKAAILYMLRMTVSIVIIQPFRR</sequence>
<keyword evidence="4" id="KW-0808">Transferase</keyword>
<proteinExistence type="inferred from homology"/>
<dbReference type="PANTHER" id="PTHR48090">
    <property type="entry name" value="UNDECAPRENYL-PHOSPHATE 4-DEOXY-4-FORMAMIDO-L-ARABINOSE TRANSFERASE-RELATED"/>
    <property type="match status" value="1"/>
</dbReference>
<dbReference type="OrthoDB" id="9810303at2"/>
<evidence type="ECO:0000313" key="3">
    <source>
        <dbReference type="EMBL" id="RDB70511.1"/>
    </source>
</evidence>
<dbReference type="GO" id="GO:0016740">
    <property type="term" value="F:transferase activity"/>
    <property type="evidence" value="ECO:0007669"/>
    <property type="project" value="UniProtKB-KW"/>
</dbReference>
<dbReference type="Gene3D" id="3.90.550.10">
    <property type="entry name" value="Spore Coat Polysaccharide Biosynthesis Protein SpsA, Chain A"/>
    <property type="match status" value="1"/>
</dbReference>
<dbReference type="AlphaFoldDB" id="A0A3N0IZQ3"/>
<accession>A0A3N0IZQ3</accession>
<evidence type="ECO:0000313" key="4">
    <source>
        <dbReference type="EMBL" id="RNM42478.1"/>
    </source>
</evidence>
<evidence type="ECO:0000256" key="1">
    <source>
        <dbReference type="ARBA" id="ARBA00006739"/>
    </source>
</evidence>
<evidence type="ECO:0000259" key="2">
    <source>
        <dbReference type="Pfam" id="PF00535"/>
    </source>
</evidence>
<dbReference type="EMBL" id="PPTT01000005">
    <property type="protein sequence ID" value="RDB70511.1"/>
    <property type="molecule type" value="Genomic_DNA"/>
</dbReference>
<dbReference type="Pfam" id="PF00535">
    <property type="entry name" value="Glycos_transf_2"/>
    <property type="match status" value="1"/>
</dbReference>